<dbReference type="GO" id="GO:0005737">
    <property type="term" value="C:cytoplasm"/>
    <property type="evidence" value="ECO:0007669"/>
    <property type="project" value="TreeGrafter"/>
</dbReference>
<dbReference type="EMBL" id="JACHZG010000001">
    <property type="protein sequence ID" value="MBB3328376.1"/>
    <property type="molecule type" value="Genomic_DNA"/>
</dbReference>
<accession>A0A7W5JYC0</accession>
<evidence type="ECO:0000256" key="2">
    <source>
        <dbReference type="ARBA" id="ARBA00023235"/>
    </source>
</evidence>
<dbReference type="PANTHER" id="PTHR13774:SF39">
    <property type="entry name" value="BIOSYNTHESIS PROTEIN, PUTATIVE-RELATED"/>
    <property type="match status" value="1"/>
</dbReference>
<evidence type="ECO:0000313" key="4">
    <source>
        <dbReference type="EMBL" id="MBB3328376.1"/>
    </source>
</evidence>
<dbReference type="PANTHER" id="PTHR13774">
    <property type="entry name" value="PHENAZINE BIOSYNTHESIS PROTEIN"/>
    <property type="match status" value="1"/>
</dbReference>
<dbReference type="Proteomes" id="UP000565572">
    <property type="component" value="Unassembled WGS sequence"/>
</dbReference>
<name>A0A7W5JYC0_9ACTN</name>
<dbReference type="NCBIfam" id="TIGR00654">
    <property type="entry name" value="PhzF_family"/>
    <property type="match status" value="1"/>
</dbReference>
<keyword evidence="2" id="KW-0413">Isomerase</keyword>
<comment type="similarity">
    <text evidence="1">Belongs to the PhzF family.</text>
</comment>
<evidence type="ECO:0000313" key="5">
    <source>
        <dbReference type="Proteomes" id="UP000565572"/>
    </source>
</evidence>
<reference evidence="4 5" key="1">
    <citation type="submission" date="2020-08" db="EMBL/GenBank/DDBJ databases">
        <title>Sequencing the genomes of 1000 actinobacteria strains.</title>
        <authorList>
            <person name="Klenk H.-P."/>
        </authorList>
    </citation>
    <scope>NUCLEOTIDE SEQUENCE [LARGE SCALE GENOMIC DNA]</scope>
    <source>
        <strain evidence="4 5">DSM 11053</strain>
    </source>
</reference>
<organism evidence="4 5">
    <name type="scientific">Microlunatus antarcticus</name>
    <dbReference type="NCBI Taxonomy" id="53388"/>
    <lineage>
        <taxon>Bacteria</taxon>
        <taxon>Bacillati</taxon>
        <taxon>Actinomycetota</taxon>
        <taxon>Actinomycetes</taxon>
        <taxon>Propionibacteriales</taxon>
        <taxon>Propionibacteriaceae</taxon>
        <taxon>Microlunatus</taxon>
    </lineage>
</organism>
<evidence type="ECO:0000256" key="1">
    <source>
        <dbReference type="ARBA" id="ARBA00008270"/>
    </source>
</evidence>
<protein>
    <submittedName>
        <fullName evidence="4">PhzF family phenazine biosynthesis protein</fullName>
    </submittedName>
</protein>
<feature type="active site" evidence="3">
    <location>
        <position position="47"/>
    </location>
</feature>
<dbReference type="SUPFAM" id="SSF54506">
    <property type="entry name" value="Diaminopimelate epimerase-like"/>
    <property type="match status" value="1"/>
</dbReference>
<gene>
    <name evidence="4" type="ORF">FHX39_003320</name>
</gene>
<dbReference type="InterPro" id="IPR003719">
    <property type="entry name" value="Phenazine_PhzF-like"/>
</dbReference>
<dbReference type="AlphaFoldDB" id="A0A7W5JYC0"/>
<dbReference type="Pfam" id="PF02567">
    <property type="entry name" value="PhzC-PhzF"/>
    <property type="match status" value="1"/>
</dbReference>
<comment type="caution">
    <text evidence="4">The sequence shown here is derived from an EMBL/GenBank/DDBJ whole genome shotgun (WGS) entry which is preliminary data.</text>
</comment>
<sequence>MSTEVLRYAAFTTSDGRGGNPAGVVLDADGLDAAAMQEIAADLGYSETAFLFPRDHEPNVYDVRFFAPRQEVPFCGHATIASGVALVERHPAAELVFHTPAGLVTVNTERTDHGLVAELTSVSPRVRLAPPGLVGPVLRALGWSPGDLDPDYPVRLANAGSEHLVLVTRTRARLADLHYDFDALAALMQEHELITVLLVWPEGRKLFHARNPFAGSGVVEDPATGAAAAAFGGYLRDLHIIGASAEFTICQGVDMGRPSRIDVSVLRGEPGVRVRGAASAIPA</sequence>
<proteinExistence type="inferred from homology"/>
<dbReference type="PIRSF" id="PIRSF016184">
    <property type="entry name" value="PhzC_PhzF"/>
    <property type="match status" value="1"/>
</dbReference>
<keyword evidence="5" id="KW-1185">Reference proteome</keyword>
<dbReference type="RefSeq" id="WP_183340208.1">
    <property type="nucleotide sequence ID" value="NZ_JACHZG010000001.1"/>
</dbReference>
<evidence type="ECO:0000256" key="3">
    <source>
        <dbReference type="PIRSR" id="PIRSR016184-1"/>
    </source>
</evidence>
<dbReference type="Gene3D" id="3.10.310.10">
    <property type="entry name" value="Diaminopimelate Epimerase, Chain A, domain 1"/>
    <property type="match status" value="2"/>
</dbReference>
<dbReference type="GO" id="GO:0016853">
    <property type="term" value="F:isomerase activity"/>
    <property type="evidence" value="ECO:0007669"/>
    <property type="project" value="UniProtKB-KW"/>
</dbReference>